<dbReference type="InterPro" id="IPR050090">
    <property type="entry name" value="Tyrosine_recombinase_XerCD"/>
</dbReference>
<dbReference type="InterPro" id="IPR011010">
    <property type="entry name" value="DNA_brk_join_enz"/>
</dbReference>
<sequence>MVKKNRLVGTIEKRSPSSWRLRVTVDYDEAGNPIRKQRTTRTKRAEDREKELMAFINELESGDYLDIKSVLFQDFVKEYMINHVEKNLQITSQELYTNIINVHILPSFARKKLGDISTMQVLRFFDDMEKTGKSVYVRRNTLSTLRSIFTQAVKWKVIKHNPCDGVSPPRRPKKVQKVYDEAGVSKLFKKIKTERLDWQVLVSIAVMTGAREGEIAGLEWKHIDLDKQTILFEQTIVEEKGVGVTVRSGLKGGKDKLVSIPDSLAALLAEYKEVRENEKSAAQEEWTWSEHFFLFTNVNGKPIRTDSIYQRWIKFLEKNGLERIRFHDIRHTSASLLIAKGVHAKVIQERLGHADIGTTMNTYSHVFREADQSAADHFNKLI</sequence>
<proteinExistence type="inferred from homology"/>
<dbReference type="InterPro" id="IPR004107">
    <property type="entry name" value="Integrase_SAM-like_N"/>
</dbReference>
<evidence type="ECO:0000256" key="3">
    <source>
        <dbReference type="ARBA" id="ARBA00023125"/>
    </source>
</evidence>
<comment type="caution">
    <text evidence="8">The sequence shown here is derived from an EMBL/GenBank/DDBJ whole genome shotgun (WGS) entry which is preliminary data.</text>
</comment>
<dbReference type="InterPro" id="IPR010998">
    <property type="entry name" value="Integrase_recombinase_N"/>
</dbReference>
<dbReference type="PANTHER" id="PTHR30349">
    <property type="entry name" value="PHAGE INTEGRASE-RELATED"/>
    <property type="match status" value="1"/>
</dbReference>
<evidence type="ECO:0000259" key="7">
    <source>
        <dbReference type="PROSITE" id="PS51900"/>
    </source>
</evidence>
<dbReference type="PROSITE" id="PS51898">
    <property type="entry name" value="TYR_RECOMBINASE"/>
    <property type="match status" value="1"/>
</dbReference>
<evidence type="ECO:0000256" key="5">
    <source>
        <dbReference type="PROSITE-ProRule" id="PRU01248"/>
    </source>
</evidence>
<dbReference type="Gene3D" id="1.10.150.130">
    <property type="match status" value="1"/>
</dbReference>
<keyword evidence="2" id="KW-0229">DNA integration</keyword>
<evidence type="ECO:0000256" key="2">
    <source>
        <dbReference type="ARBA" id="ARBA00022908"/>
    </source>
</evidence>
<dbReference type="CDD" id="cd01189">
    <property type="entry name" value="INT_ICEBs1_C_like"/>
    <property type="match status" value="1"/>
</dbReference>
<protein>
    <submittedName>
        <fullName evidence="8">Site-specific integrase</fullName>
    </submittedName>
</protein>
<dbReference type="Pfam" id="PF00589">
    <property type="entry name" value="Phage_integrase"/>
    <property type="match status" value="1"/>
</dbReference>
<dbReference type="InterPro" id="IPR013762">
    <property type="entry name" value="Integrase-like_cat_sf"/>
</dbReference>
<dbReference type="GO" id="GO:0003677">
    <property type="term" value="F:DNA binding"/>
    <property type="evidence" value="ECO:0007669"/>
    <property type="project" value="UniProtKB-UniRule"/>
</dbReference>
<keyword evidence="4" id="KW-0233">DNA recombination</keyword>
<dbReference type="PROSITE" id="PS51900">
    <property type="entry name" value="CB"/>
    <property type="match status" value="1"/>
</dbReference>
<feature type="domain" description="Core-binding (CB)" evidence="7">
    <location>
        <begin position="66"/>
        <end position="153"/>
    </location>
</feature>
<feature type="domain" description="Tyr recombinase" evidence="6">
    <location>
        <begin position="174"/>
        <end position="376"/>
    </location>
</feature>
<dbReference type="EMBL" id="AAHZVJ010000002">
    <property type="protein sequence ID" value="ECC0538336.1"/>
    <property type="molecule type" value="Genomic_DNA"/>
</dbReference>
<dbReference type="Pfam" id="PF14659">
    <property type="entry name" value="Phage_int_SAM_3"/>
    <property type="match status" value="1"/>
</dbReference>
<accession>A0A6C7MN35</accession>
<reference evidence="8" key="1">
    <citation type="submission" date="2019-07" db="EMBL/GenBank/DDBJ databases">
        <authorList>
            <consortium name="GenomeTrakr: Next Generation Sequencing Network for Food Pathogen Tracability"/>
        </authorList>
    </citation>
    <scope>NUCLEOTIDE SEQUENCE</scope>
    <source>
        <strain evidence="8">CFSAN085147</strain>
    </source>
</reference>
<evidence type="ECO:0000259" key="6">
    <source>
        <dbReference type="PROSITE" id="PS51898"/>
    </source>
</evidence>
<dbReference type="InterPro" id="IPR002104">
    <property type="entry name" value="Integrase_catalytic"/>
</dbReference>
<dbReference type="Gene3D" id="1.10.443.10">
    <property type="entry name" value="Intergrase catalytic core"/>
    <property type="match status" value="1"/>
</dbReference>
<name>A0A6C7MN35_LISMN</name>
<evidence type="ECO:0000313" key="8">
    <source>
        <dbReference type="EMBL" id="ECC0538336.1"/>
    </source>
</evidence>
<dbReference type="InterPro" id="IPR044068">
    <property type="entry name" value="CB"/>
</dbReference>
<keyword evidence="3 5" id="KW-0238">DNA-binding</keyword>
<dbReference type="SUPFAM" id="SSF56349">
    <property type="entry name" value="DNA breaking-rejoining enzymes"/>
    <property type="match status" value="1"/>
</dbReference>
<gene>
    <name evidence="8" type="ORF">FMU92_08110</name>
</gene>
<dbReference type="PANTHER" id="PTHR30349:SF64">
    <property type="entry name" value="PROPHAGE INTEGRASE INTD-RELATED"/>
    <property type="match status" value="1"/>
</dbReference>
<dbReference type="GO" id="GO:0015074">
    <property type="term" value="P:DNA integration"/>
    <property type="evidence" value="ECO:0007669"/>
    <property type="project" value="UniProtKB-KW"/>
</dbReference>
<comment type="similarity">
    <text evidence="1">Belongs to the 'phage' integrase family.</text>
</comment>
<evidence type="ECO:0000256" key="4">
    <source>
        <dbReference type="ARBA" id="ARBA00023172"/>
    </source>
</evidence>
<dbReference type="GO" id="GO:0006310">
    <property type="term" value="P:DNA recombination"/>
    <property type="evidence" value="ECO:0007669"/>
    <property type="project" value="UniProtKB-KW"/>
</dbReference>
<dbReference type="AlphaFoldDB" id="A0A6C7MN35"/>
<evidence type="ECO:0000256" key="1">
    <source>
        <dbReference type="ARBA" id="ARBA00008857"/>
    </source>
</evidence>
<organism evidence="8">
    <name type="scientific">Listeria monocytogenes</name>
    <dbReference type="NCBI Taxonomy" id="1639"/>
    <lineage>
        <taxon>Bacteria</taxon>
        <taxon>Bacillati</taxon>
        <taxon>Bacillota</taxon>
        <taxon>Bacilli</taxon>
        <taxon>Bacillales</taxon>
        <taxon>Listeriaceae</taxon>
        <taxon>Listeria</taxon>
    </lineage>
</organism>